<comment type="similarity">
    <text evidence="1">Belongs to the FAM122 family.</text>
</comment>
<dbReference type="GeneTree" id="ENSGT00390000015476"/>
<sequence length="466" mass="50226">MRRRRKKPSAARCLPASLNLWRRPPPACGKRKKRGGRGRRRGGSARAPGFPPLSFSRSLPPLLAAFTLGPRARRPPPLTRRLLPRSWGTAPPSVAGSPLGSTRRLRGACCSTSRERPEGGRPPPPPPDRPPPPSRSPPPPAAPLAPRGAGRAGHEEQRHRRASVSRVFLHPSLSPSVAAMAQAEKMELDLELPPAGSGGGGSGDGGGLRRSNSAPLIHGLSDNSQVFQPYVLRTRRNSTTVMNRHSILLSSSPIRIPSSRLHQIRREEGVDLMNRETAHEREVQTAMQISQSWEESLSLSDNDLDKSEKSSSPKRIDFIPVSPAPSPTRGIGKQCFSPSLQMFVSSNGLPPSPIPSPTRRFSNRRSQSPINCIRPSVLGPIKRKGEMESESQPKRLFQGTTNMLSPDMTHLTDLSSCLSSDILDGSTSSVSSSSDSLAKGSTATESPVACSNSCSSFILMDDLSPK</sequence>
<dbReference type="AlphaFoldDB" id="A0A8D0DWC7"/>
<dbReference type="Ensembl" id="ENSSMRT00000026738.1">
    <property type="protein sequence ID" value="ENSSMRP00000022865.1"/>
    <property type="gene ID" value="ENSSMRG00000017739.1"/>
</dbReference>
<feature type="region of interest" description="Disordered" evidence="2">
    <location>
        <begin position="424"/>
        <end position="449"/>
    </location>
</feature>
<reference evidence="3" key="1">
    <citation type="submission" date="2025-08" db="UniProtKB">
        <authorList>
            <consortium name="Ensembl"/>
        </authorList>
    </citation>
    <scope>IDENTIFICATION</scope>
</reference>
<feature type="compositionally biased region" description="Basic and acidic residues" evidence="2">
    <location>
        <begin position="303"/>
        <end position="317"/>
    </location>
</feature>
<keyword evidence="4" id="KW-1185">Reference proteome</keyword>
<feature type="region of interest" description="Disordered" evidence="2">
    <location>
        <begin position="191"/>
        <end position="215"/>
    </location>
</feature>
<evidence type="ECO:0000313" key="3">
    <source>
        <dbReference type="Ensembl" id="ENSSMRP00000022865.1"/>
    </source>
</evidence>
<organism evidence="3 4">
    <name type="scientific">Salvator merianae</name>
    <name type="common">Argentine black and white tegu</name>
    <name type="synonym">Tupinambis merianae</name>
    <dbReference type="NCBI Taxonomy" id="96440"/>
    <lineage>
        <taxon>Eukaryota</taxon>
        <taxon>Metazoa</taxon>
        <taxon>Chordata</taxon>
        <taxon>Craniata</taxon>
        <taxon>Vertebrata</taxon>
        <taxon>Euteleostomi</taxon>
        <taxon>Lepidosauria</taxon>
        <taxon>Squamata</taxon>
        <taxon>Bifurcata</taxon>
        <taxon>Unidentata</taxon>
        <taxon>Episquamata</taxon>
        <taxon>Laterata</taxon>
        <taxon>Teiioidea</taxon>
        <taxon>Teiidae</taxon>
        <taxon>Salvator</taxon>
    </lineage>
</organism>
<feature type="compositionally biased region" description="Gly residues" evidence="2">
    <location>
        <begin position="196"/>
        <end position="208"/>
    </location>
</feature>
<dbReference type="PANTHER" id="PTHR22227">
    <property type="entry name" value="FAMILY WITH SEQUENCE SIMILARITY 122B ISOFORM X1"/>
    <property type="match status" value="1"/>
</dbReference>
<dbReference type="Proteomes" id="UP000694421">
    <property type="component" value="Unplaced"/>
</dbReference>
<dbReference type="InterPro" id="IPR026716">
    <property type="entry name" value="PBIR1/2/3"/>
</dbReference>
<feature type="compositionally biased region" description="Low complexity" evidence="2">
    <location>
        <begin position="424"/>
        <end position="437"/>
    </location>
</feature>
<feature type="compositionally biased region" description="Basic residues" evidence="2">
    <location>
        <begin position="29"/>
        <end position="43"/>
    </location>
</feature>
<accession>A0A8D0DWC7</accession>
<evidence type="ECO:0000256" key="1">
    <source>
        <dbReference type="ARBA" id="ARBA00006725"/>
    </source>
</evidence>
<feature type="compositionally biased region" description="Pro residues" evidence="2">
    <location>
        <begin position="120"/>
        <end position="143"/>
    </location>
</feature>
<name>A0A8D0DWC7_SALMN</name>
<protein>
    <submittedName>
        <fullName evidence="3">PABIR family member 2</fullName>
    </submittedName>
</protein>
<feature type="compositionally biased region" description="Low complexity" evidence="2">
    <location>
        <begin position="292"/>
        <end position="301"/>
    </location>
</feature>
<feature type="region of interest" description="Disordered" evidence="2">
    <location>
        <begin position="1"/>
        <end position="167"/>
    </location>
</feature>
<feature type="compositionally biased region" description="Low complexity" evidence="2">
    <location>
        <begin position="44"/>
        <end position="63"/>
    </location>
</feature>
<dbReference type="PANTHER" id="PTHR22227:SF1">
    <property type="entry name" value="PABIR FAMILY MEMBER 2"/>
    <property type="match status" value="1"/>
</dbReference>
<proteinExistence type="inferred from homology"/>
<reference evidence="3" key="2">
    <citation type="submission" date="2025-09" db="UniProtKB">
        <authorList>
            <consortium name="Ensembl"/>
        </authorList>
    </citation>
    <scope>IDENTIFICATION</scope>
</reference>
<feature type="region of interest" description="Disordered" evidence="2">
    <location>
        <begin position="292"/>
        <end position="329"/>
    </location>
</feature>
<evidence type="ECO:0000313" key="4">
    <source>
        <dbReference type="Proteomes" id="UP000694421"/>
    </source>
</evidence>
<feature type="compositionally biased region" description="Polar residues" evidence="2">
    <location>
        <begin position="439"/>
        <end position="449"/>
    </location>
</feature>
<evidence type="ECO:0000256" key="2">
    <source>
        <dbReference type="SAM" id="MobiDB-lite"/>
    </source>
</evidence>
<dbReference type="GO" id="GO:0004865">
    <property type="term" value="F:protein serine/threonine phosphatase inhibitor activity"/>
    <property type="evidence" value="ECO:0007669"/>
    <property type="project" value="InterPro"/>
</dbReference>